<dbReference type="GeneID" id="100102554"/>
<evidence type="ECO:0000259" key="7">
    <source>
        <dbReference type="PROSITE" id="PS50217"/>
    </source>
</evidence>
<dbReference type="Gene3D" id="1.20.5.170">
    <property type="match status" value="1"/>
</dbReference>
<dbReference type="AlphaFoldDB" id="Q2XUI0"/>
<evidence type="ECO:0000256" key="6">
    <source>
        <dbReference type="SAM" id="MobiDB-lite"/>
    </source>
</evidence>
<dbReference type="GO" id="GO:0005634">
    <property type="term" value="C:nucleus"/>
    <property type="evidence" value="ECO:0007669"/>
    <property type="project" value="UniProtKB-SubCell"/>
</dbReference>
<dbReference type="CDD" id="cd14695">
    <property type="entry name" value="bZIP_HLF"/>
    <property type="match status" value="1"/>
</dbReference>
<evidence type="ECO:0000256" key="4">
    <source>
        <dbReference type="ARBA" id="ARBA00023163"/>
    </source>
</evidence>
<sequence>MTKSFEKLSMESLHGLDYSSSTPPQKPVDEPCEPPVLDLSCKKSMPPSPPSDYEKEPMISPISSISPLRGSPYLENHRENNNNNNNNNDSKHMHSYQHPQPSPKQKEMEQTQQTLTHHYHHDESTAFTSNHERKSPLNRAYIMTPPSESDSPKKTRFQPIYDHSNGLMQAHPAYSMIPMNMNPMSLPVPIPMSIPQVLPTLLSQVNNHVPVPVPSMQIPTPPSPRDVQQMNVSSEESKKAPRPFKAYPKDALSLTLSPNMMFDQELKEKYSDFRNKMLDCVKRTNEGTNIKMRRMSKSPMLPTSTCSDKDEAYWERRRKNNEAAKRSRDARRAKEDEIAIKAAFLEAEYNKLKYENAILKAENSKLLYGR</sequence>
<evidence type="ECO:0000313" key="10">
    <source>
        <dbReference type="Proteomes" id="UP000002358"/>
    </source>
</evidence>
<dbReference type="PANTHER" id="PTHR11988">
    <property type="entry name" value="THYROTROPH EMBRYONIC FACTOR RELATED"/>
    <property type="match status" value="1"/>
</dbReference>
<dbReference type="EMBL" id="DQ250085">
    <property type="protein sequence ID" value="ABB55450.1"/>
    <property type="molecule type" value="mRNA"/>
</dbReference>
<dbReference type="HOGENOM" id="CLU_748628_0_0_1"/>
<evidence type="ECO:0000256" key="1">
    <source>
        <dbReference type="ARBA" id="ARBA00004123"/>
    </source>
</evidence>
<comment type="subcellular location">
    <subcellularLocation>
        <location evidence="1">Nucleus</location>
    </subcellularLocation>
</comment>
<protein>
    <submittedName>
        <fullName evidence="8">Giant</fullName>
    </submittedName>
</protein>
<dbReference type="STRING" id="7425.Q2XUI0"/>
<dbReference type="SMART" id="SM00338">
    <property type="entry name" value="BRLZ"/>
    <property type="match status" value="1"/>
</dbReference>
<keyword evidence="3" id="KW-0238">DNA-binding</keyword>
<dbReference type="Proteomes" id="UP000002358">
    <property type="component" value="Chromosome 1"/>
</dbReference>
<proteinExistence type="evidence at transcript level"/>
<name>Q2XUI0_NASVI</name>
<dbReference type="InterPro" id="IPR004827">
    <property type="entry name" value="bZIP"/>
</dbReference>
<feature type="region of interest" description="Disordered" evidence="6">
    <location>
        <begin position="215"/>
        <end position="243"/>
    </location>
</feature>
<evidence type="ECO:0000313" key="8">
    <source>
        <dbReference type="EMBL" id="ABB55450.1"/>
    </source>
</evidence>
<dbReference type="InParanoid" id="Q2XUI0"/>
<feature type="region of interest" description="Disordered" evidence="6">
    <location>
        <begin position="15"/>
        <end position="115"/>
    </location>
</feature>
<feature type="compositionally biased region" description="Low complexity" evidence="6">
    <location>
        <begin position="58"/>
        <end position="67"/>
    </location>
</feature>
<reference evidence="9" key="2">
    <citation type="submission" date="2021-01" db="UniProtKB">
        <authorList>
            <consortium name="EnsemblMetazoa"/>
        </authorList>
    </citation>
    <scope>IDENTIFICATION</scope>
</reference>
<gene>
    <name evidence="8" type="primary">gt</name>
    <name evidence="9" type="synonym">100102554</name>
</gene>
<dbReference type="KEGG" id="nvi:100102554"/>
<dbReference type="SUPFAM" id="SSF57959">
    <property type="entry name" value="Leucine zipper domain"/>
    <property type="match status" value="1"/>
</dbReference>
<organism evidence="8">
    <name type="scientific">Nasonia vitripennis</name>
    <name type="common">Parasitic wasp</name>
    <dbReference type="NCBI Taxonomy" id="7425"/>
    <lineage>
        <taxon>Eukaryota</taxon>
        <taxon>Metazoa</taxon>
        <taxon>Ecdysozoa</taxon>
        <taxon>Arthropoda</taxon>
        <taxon>Hexapoda</taxon>
        <taxon>Insecta</taxon>
        <taxon>Pterygota</taxon>
        <taxon>Neoptera</taxon>
        <taxon>Endopterygota</taxon>
        <taxon>Hymenoptera</taxon>
        <taxon>Apocrita</taxon>
        <taxon>Proctotrupomorpha</taxon>
        <taxon>Chalcidoidea</taxon>
        <taxon>Pteromalidae</taxon>
        <taxon>Pteromalinae</taxon>
        <taxon>Nasonia</taxon>
    </lineage>
</organism>
<dbReference type="SMR" id="Q2XUI0"/>
<reference evidence="8" key="1">
    <citation type="journal article" date="2006" name="Nature">
        <title>Localized maternal orthodenticle patterns anterior and posterior in the long germ wasp Nasonia.</title>
        <authorList>
            <person name="Lynch J.A."/>
            <person name="Brent A.E."/>
            <person name="Leaf D.S."/>
            <person name="Pultz M.A."/>
            <person name="Desplan C."/>
        </authorList>
    </citation>
    <scope>NUCLEOTIDE SEQUENCE</scope>
</reference>
<dbReference type="CTD" id="31227"/>
<evidence type="ECO:0000256" key="3">
    <source>
        <dbReference type="ARBA" id="ARBA00023125"/>
    </source>
</evidence>
<evidence type="ECO:0000313" key="9">
    <source>
        <dbReference type="EnsemblMetazoa" id="NP_001128393"/>
    </source>
</evidence>
<keyword evidence="5" id="KW-0539">Nucleus</keyword>
<dbReference type="OMA" id="GAVEMIY"/>
<dbReference type="PANTHER" id="PTHR11988:SF27">
    <property type="entry name" value="GH27708P"/>
    <property type="match status" value="1"/>
</dbReference>
<dbReference type="EnsemblMetazoa" id="NM_001134921">
    <property type="protein sequence ID" value="NP_001128393"/>
    <property type="gene ID" value="GeneID_100102554"/>
</dbReference>
<accession>Q2XUI0</accession>
<evidence type="ECO:0000256" key="5">
    <source>
        <dbReference type="ARBA" id="ARBA00023242"/>
    </source>
</evidence>
<keyword evidence="4" id="KW-0804">Transcription</keyword>
<dbReference type="RefSeq" id="NP_001128393.1">
    <property type="nucleotide sequence ID" value="NM_001134921.1"/>
</dbReference>
<feature type="domain" description="BZIP" evidence="7">
    <location>
        <begin position="310"/>
        <end position="366"/>
    </location>
</feature>
<dbReference type="OrthoDB" id="361013at2759"/>
<dbReference type="Pfam" id="PF07716">
    <property type="entry name" value="bZIP_2"/>
    <property type="match status" value="1"/>
</dbReference>
<dbReference type="InterPro" id="IPR040223">
    <property type="entry name" value="PAR_bZIP"/>
</dbReference>
<keyword evidence="2" id="KW-0805">Transcription regulation</keyword>
<dbReference type="GO" id="GO:0000978">
    <property type="term" value="F:RNA polymerase II cis-regulatory region sequence-specific DNA binding"/>
    <property type="evidence" value="ECO:0007669"/>
    <property type="project" value="TreeGrafter"/>
</dbReference>
<dbReference type="eggNOG" id="KOG3119">
    <property type="taxonomic scope" value="Eukaryota"/>
</dbReference>
<dbReference type="InterPro" id="IPR046347">
    <property type="entry name" value="bZIP_sf"/>
</dbReference>
<evidence type="ECO:0000256" key="2">
    <source>
        <dbReference type="ARBA" id="ARBA00023015"/>
    </source>
</evidence>
<dbReference type="PROSITE" id="PS50217">
    <property type="entry name" value="BZIP"/>
    <property type="match status" value="1"/>
</dbReference>
<keyword evidence="10" id="KW-1185">Reference proteome</keyword>
<dbReference type="GO" id="GO:0000981">
    <property type="term" value="F:DNA-binding transcription factor activity, RNA polymerase II-specific"/>
    <property type="evidence" value="ECO:0007669"/>
    <property type="project" value="TreeGrafter"/>
</dbReference>